<dbReference type="InterPro" id="IPR036890">
    <property type="entry name" value="HATPase_C_sf"/>
</dbReference>
<evidence type="ECO:0000256" key="2">
    <source>
        <dbReference type="ARBA" id="ARBA00012438"/>
    </source>
</evidence>
<keyword evidence="10" id="KW-1185">Reference proteome</keyword>
<dbReference type="CDD" id="cd00130">
    <property type="entry name" value="PAS"/>
    <property type="match status" value="1"/>
</dbReference>
<feature type="domain" description="Signal transduction histidine kinase HWE region" evidence="8">
    <location>
        <begin position="292"/>
        <end position="374"/>
    </location>
</feature>
<dbReference type="PANTHER" id="PTHR41523:SF8">
    <property type="entry name" value="ETHYLENE RESPONSE SENSOR PROTEIN"/>
    <property type="match status" value="1"/>
</dbReference>
<keyword evidence="3" id="KW-0597">Phosphoprotein</keyword>
<evidence type="ECO:0000256" key="7">
    <source>
        <dbReference type="ARBA" id="ARBA00022840"/>
    </source>
</evidence>
<dbReference type="OrthoDB" id="9816309at2"/>
<evidence type="ECO:0000256" key="3">
    <source>
        <dbReference type="ARBA" id="ARBA00022553"/>
    </source>
</evidence>
<keyword evidence="4" id="KW-0808">Transferase</keyword>
<reference evidence="9 10" key="1">
    <citation type="submission" date="2018-04" db="EMBL/GenBank/DDBJ databases">
        <title>Genomic Encyclopedia of Type Strains, Phase III (KMG-III): the genomes of soil and plant-associated and newly described type strains.</title>
        <authorList>
            <person name="Whitman W."/>
        </authorList>
    </citation>
    <scope>NUCLEOTIDE SEQUENCE [LARGE SCALE GENOMIC DNA]</scope>
    <source>
        <strain evidence="9 10">KA25</strain>
    </source>
</reference>
<dbReference type="SMART" id="SM00911">
    <property type="entry name" value="HWE_HK"/>
    <property type="match status" value="1"/>
</dbReference>
<keyword evidence="7" id="KW-0067">ATP-binding</keyword>
<evidence type="ECO:0000256" key="5">
    <source>
        <dbReference type="ARBA" id="ARBA00022741"/>
    </source>
</evidence>
<dbReference type="GO" id="GO:0004673">
    <property type="term" value="F:protein histidine kinase activity"/>
    <property type="evidence" value="ECO:0007669"/>
    <property type="project" value="UniProtKB-EC"/>
</dbReference>
<dbReference type="Pfam" id="PF08448">
    <property type="entry name" value="PAS_4"/>
    <property type="match status" value="1"/>
</dbReference>
<accession>A0A2T5KA10</accession>
<dbReference type="InterPro" id="IPR011102">
    <property type="entry name" value="Sig_transdc_His_kinase_HWE"/>
</dbReference>
<comment type="caution">
    <text evidence="9">The sequence shown here is derived from an EMBL/GenBank/DDBJ whole genome shotgun (WGS) entry which is preliminary data.</text>
</comment>
<dbReference type="SUPFAM" id="SSF55785">
    <property type="entry name" value="PYP-like sensor domain (PAS domain)"/>
    <property type="match status" value="2"/>
</dbReference>
<dbReference type="InterPro" id="IPR035965">
    <property type="entry name" value="PAS-like_dom_sf"/>
</dbReference>
<evidence type="ECO:0000256" key="1">
    <source>
        <dbReference type="ARBA" id="ARBA00000085"/>
    </source>
</evidence>
<evidence type="ECO:0000256" key="4">
    <source>
        <dbReference type="ARBA" id="ARBA00022679"/>
    </source>
</evidence>
<dbReference type="EC" id="2.7.13.3" evidence="2"/>
<gene>
    <name evidence="9" type="ORF">C8J28_10570</name>
</gene>
<dbReference type="AlphaFoldDB" id="A0A2T5KA10"/>
<dbReference type="Proteomes" id="UP000244060">
    <property type="component" value="Unassembled WGS sequence"/>
</dbReference>
<keyword evidence="5" id="KW-0547">Nucleotide-binding</keyword>
<comment type="catalytic activity">
    <reaction evidence="1">
        <text>ATP + protein L-histidine = ADP + protein N-phospho-L-histidine.</text>
        <dbReference type="EC" id="2.7.13.3"/>
    </reaction>
</comment>
<keyword evidence="6 9" id="KW-0418">Kinase</keyword>
<dbReference type="InterPro" id="IPR013656">
    <property type="entry name" value="PAS_4"/>
</dbReference>
<dbReference type="InterPro" id="IPR000014">
    <property type="entry name" value="PAS"/>
</dbReference>
<evidence type="ECO:0000259" key="8">
    <source>
        <dbReference type="SMART" id="SM00911"/>
    </source>
</evidence>
<sequence>MNLPEIDELRRRLREAEETLLAIRQGDVDALVVGVSDDSDVYMIGGDPDICRSFIEMMEIGAAALDDAGCVLFANGVLAGLLGRPLAELEGIGLGELAGDPGLEAEILAGRLERRRILIGPEESRRQVVFSCGKLRLGTVSGYAVTFTDVTEQAAAEKARQNEKAALAIIACANEPVLVCDTEGRITHLSGAAAALLGTDAIGRPLARVMDLTIAEATGLLSIGEIVAQAVEGIPVQGIEAVAAGREGTPYYLISAAPLQVPGEPVSGCVITMVDLSQRKAAERHQQLLLRELDHRVKNTLALVMSISRRTMHYEDTLEGYQKAFTARIQALAATHNLLAAKSWNDISIRDILLRELAPYNEGQSRRVTIEVFDVQIEPRAAIALGLVIHELATNAMKYGALSESGGTVSVRCLPREACPPGIVRLEWLERGGPVVAEPTRWGFGQTVIRNAFAYAESGGAEVSFDPEGVRCRVSLPTEA</sequence>
<dbReference type="Gene3D" id="3.30.565.10">
    <property type="entry name" value="Histidine kinase-like ATPase, C-terminal domain"/>
    <property type="match status" value="1"/>
</dbReference>
<organism evidence="9 10">
    <name type="scientific">Cereibacter azotoformans</name>
    <dbReference type="NCBI Taxonomy" id="43057"/>
    <lineage>
        <taxon>Bacteria</taxon>
        <taxon>Pseudomonadati</taxon>
        <taxon>Pseudomonadota</taxon>
        <taxon>Alphaproteobacteria</taxon>
        <taxon>Rhodobacterales</taxon>
        <taxon>Paracoccaceae</taxon>
        <taxon>Cereibacter</taxon>
    </lineage>
</organism>
<dbReference type="GO" id="GO:0005524">
    <property type="term" value="F:ATP binding"/>
    <property type="evidence" value="ECO:0007669"/>
    <property type="project" value="UniProtKB-KW"/>
</dbReference>
<evidence type="ECO:0000313" key="10">
    <source>
        <dbReference type="Proteomes" id="UP000244060"/>
    </source>
</evidence>
<name>A0A2T5KA10_9RHOB</name>
<dbReference type="EMBL" id="QAOT01000005">
    <property type="protein sequence ID" value="PTR19229.1"/>
    <property type="molecule type" value="Genomic_DNA"/>
</dbReference>
<dbReference type="PANTHER" id="PTHR41523">
    <property type="entry name" value="TWO-COMPONENT SYSTEM SENSOR PROTEIN"/>
    <property type="match status" value="1"/>
</dbReference>
<dbReference type="Gene3D" id="3.30.450.20">
    <property type="entry name" value="PAS domain"/>
    <property type="match status" value="2"/>
</dbReference>
<evidence type="ECO:0000256" key="6">
    <source>
        <dbReference type="ARBA" id="ARBA00022777"/>
    </source>
</evidence>
<protein>
    <recommendedName>
        <fullName evidence="2">histidine kinase</fullName>
        <ecNumber evidence="2">2.7.13.3</ecNumber>
    </recommendedName>
</protein>
<dbReference type="Pfam" id="PF07536">
    <property type="entry name" value="HWE_HK"/>
    <property type="match status" value="1"/>
</dbReference>
<dbReference type="RefSeq" id="WP_108220729.1">
    <property type="nucleotide sequence ID" value="NZ_CP090022.1"/>
</dbReference>
<proteinExistence type="predicted"/>
<evidence type="ECO:0000313" key="9">
    <source>
        <dbReference type="EMBL" id="PTR19229.1"/>
    </source>
</evidence>